<dbReference type="InterPro" id="IPR038261">
    <property type="entry name" value="GPP34-like_sf"/>
</dbReference>
<evidence type="ECO:0000256" key="2">
    <source>
        <dbReference type="ARBA" id="ARBA00023034"/>
    </source>
</evidence>
<sequence>MLTVEKMHLMLTRPDGTVESPKAHKNALAAAALVDLADAGIVAVEQDAEPAQARVRVVSAGTTGHPVLDAVLGQVDGLDGTPLHALVKKGKPAVQKPLEKHLIERGTLVKEKKGLLNTEIRPESTRARDEVIDEVRTALHSEEAMTPSTSLLLGTLDALNIARVLIPGAEAEHGRRELSRRINRLTRDDRHVRALRAATSSFAGNTAAAALPATLETLQSHEDASSGSPAEDTERAATVDEAAAKSHAAEQEAEKAAKAKLAAGPQKAEH</sequence>
<dbReference type="GO" id="GO:0012505">
    <property type="term" value="C:endomembrane system"/>
    <property type="evidence" value="ECO:0007669"/>
    <property type="project" value="UniProtKB-ARBA"/>
</dbReference>
<evidence type="ECO:0000313" key="7">
    <source>
        <dbReference type="Proteomes" id="UP000196230"/>
    </source>
</evidence>
<feature type="compositionally biased region" description="Basic and acidic residues" evidence="5">
    <location>
        <begin position="232"/>
        <end position="257"/>
    </location>
</feature>
<dbReference type="InterPro" id="IPR008628">
    <property type="entry name" value="GPP34-like"/>
</dbReference>
<reference evidence="6 7" key="1">
    <citation type="submission" date="2017-02" db="EMBL/GenBank/DDBJ databases">
        <authorList>
            <person name="Peterson S.W."/>
        </authorList>
    </citation>
    <scope>NUCLEOTIDE SEQUENCE [LARGE SCALE GENOMIC DNA]</scope>
    <source>
        <strain evidence="6 7">2B3F</strain>
    </source>
</reference>
<dbReference type="GO" id="GO:0005737">
    <property type="term" value="C:cytoplasm"/>
    <property type="evidence" value="ECO:0007669"/>
    <property type="project" value="UniProtKB-ARBA"/>
</dbReference>
<organism evidence="6 7">
    <name type="scientific">Micrococcus lylae</name>
    <dbReference type="NCBI Taxonomy" id="1273"/>
    <lineage>
        <taxon>Bacteria</taxon>
        <taxon>Bacillati</taxon>
        <taxon>Actinomycetota</taxon>
        <taxon>Actinomycetes</taxon>
        <taxon>Micrococcales</taxon>
        <taxon>Micrococcaceae</taxon>
        <taxon>Micrococcus</taxon>
    </lineage>
</organism>
<evidence type="ECO:0000256" key="3">
    <source>
        <dbReference type="ARBA" id="ARBA00023121"/>
    </source>
</evidence>
<keyword evidence="3" id="KW-0446">Lipid-binding</keyword>
<dbReference type="Proteomes" id="UP000196230">
    <property type="component" value="Unassembled WGS sequence"/>
</dbReference>
<evidence type="ECO:0000313" key="6">
    <source>
        <dbReference type="EMBL" id="SJN34968.1"/>
    </source>
</evidence>
<dbReference type="RefSeq" id="WP_070638768.1">
    <property type="nucleotide sequence ID" value="NZ_CP126965.1"/>
</dbReference>
<keyword evidence="4" id="KW-0472">Membrane</keyword>
<dbReference type="GO" id="GO:0070273">
    <property type="term" value="F:phosphatidylinositol-4-phosphate binding"/>
    <property type="evidence" value="ECO:0007669"/>
    <property type="project" value="InterPro"/>
</dbReference>
<comment type="subcellular location">
    <subcellularLocation>
        <location evidence="1">Golgi apparatus membrane</location>
        <topology evidence="1">Peripheral membrane protein</topology>
        <orientation evidence="1">Cytoplasmic side</orientation>
    </subcellularLocation>
</comment>
<proteinExistence type="predicted"/>
<name>A0A1R4JSI5_9MICC</name>
<evidence type="ECO:0000256" key="5">
    <source>
        <dbReference type="SAM" id="MobiDB-lite"/>
    </source>
</evidence>
<dbReference type="EMBL" id="FUKP01000067">
    <property type="protein sequence ID" value="SJN34968.1"/>
    <property type="molecule type" value="Genomic_DNA"/>
</dbReference>
<feature type="region of interest" description="Disordered" evidence="5">
    <location>
        <begin position="219"/>
        <end position="270"/>
    </location>
</feature>
<dbReference type="Gene3D" id="1.10.3630.10">
    <property type="entry name" value="yeast vps74-n-term truncation variant domain like"/>
    <property type="match status" value="1"/>
</dbReference>
<protein>
    <recommendedName>
        <fullName evidence="8">GPP34 family phosphoprotein</fullName>
    </recommendedName>
</protein>
<evidence type="ECO:0000256" key="4">
    <source>
        <dbReference type="ARBA" id="ARBA00023136"/>
    </source>
</evidence>
<gene>
    <name evidence="6" type="ORF">FM125_10355</name>
</gene>
<accession>A0A1R4JSI5</accession>
<dbReference type="Pfam" id="PF05719">
    <property type="entry name" value="GPP34"/>
    <property type="match status" value="1"/>
</dbReference>
<dbReference type="AlphaFoldDB" id="A0A1R4JSI5"/>
<evidence type="ECO:0008006" key="8">
    <source>
        <dbReference type="Google" id="ProtNLM"/>
    </source>
</evidence>
<evidence type="ECO:0000256" key="1">
    <source>
        <dbReference type="ARBA" id="ARBA00004255"/>
    </source>
</evidence>
<keyword evidence="2" id="KW-0333">Golgi apparatus</keyword>